<evidence type="ECO:0000259" key="5">
    <source>
        <dbReference type="PROSITE" id="PS50089"/>
    </source>
</evidence>
<keyword evidence="1" id="KW-0479">Metal-binding</keyword>
<dbReference type="InterPro" id="IPR051051">
    <property type="entry name" value="E3_ubiq-ligase_TRIM/RNF"/>
</dbReference>
<keyword evidence="8" id="KW-1185">Reference proteome</keyword>
<dbReference type="Gene3D" id="3.30.160.60">
    <property type="entry name" value="Classic Zinc Finger"/>
    <property type="match status" value="1"/>
</dbReference>
<evidence type="ECO:0000256" key="4">
    <source>
        <dbReference type="PROSITE-ProRule" id="PRU00024"/>
    </source>
</evidence>
<dbReference type="InterPro" id="IPR013083">
    <property type="entry name" value="Znf_RING/FYVE/PHD"/>
</dbReference>
<dbReference type="EMBL" id="OZ035823">
    <property type="protein sequence ID" value="CAL1569102.1"/>
    <property type="molecule type" value="Genomic_DNA"/>
</dbReference>
<dbReference type="AlphaFoldDB" id="A0AAV2IV55"/>
<dbReference type="SUPFAM" id="SSF57845">
    <property type="entry name" value="B-box zinc-binding domain"/>
    <property type="match status" value="1"/>
</dbReference>
<gene>
    <name evidence="7" type="ORF">KC01_LOCUS1592</name>
</gene>
<name>A0AAV2IV55_KNICA</name>
<feature type="domain" description="B box-type" evidence="6">
    <location>
        <begin position="163"/>
        <end position="203"/>
    </location>
</feature>
<dbReference type="CDD" id="cd19769">
    <property type="entry name" value="Bbox2_TRIM16-like"/>
    <property type="match status" value="1"/>
</dbReference>
<dbReference type="PROSITE" id="PS00518">
    <property type="entry name" value="ZF_RING_1"/>
    <property type="match status" value="1"/>
</dbReference>
<proteinExistence type="predicted"/>
<dbReference type="Gene3D" id="2.60.120.920">
    <property type="match status" value="1"/>
</dbReference>
<evidence type="ECO:0000313" key="8">
    <source>
        <dbReference type="Proteomes" id="UP001497482"/>
    </source>
</evidence>
<dbReference type="Pfam" id="PF13445">
    <property type="entry name" value="zf-RING_UBOX"/>
    <property type="match status" value="1"/>
</dbReference>
<dbReference type="Pfam" id="PF00643">
    <property type="entry name" value="zf-B_box"/>
    <property type="match status" value="1"/>
</dbReference>
<protein>
    <submittedName>
        <fullName evidence="7">Uncharacterized protein</fullName>
    </submittedName>
</protein>
<dbReference type="SMART" id="SM00184">
    <property type="entry name" value="RING"/>
    <property type="match status" value="1"/>
</dbReference>
<dbReference type="InterPro" id="IPR000315">
    <property type="entry name" value="Znf_B-box"/>
</dbReference>
<dbReference type="GO" id="GO:0008270">
    <property type="term" value="F:zinc ion binding"/>
    <property type="evidence" value="ECO:0007669"/>
    <property type="project" value="UniProtKB-KW"/>
</dbReference>
<dbReference type="Pfam" id="PF25600">
    <property type="entry name" value="TRIM_CC"/>
    <property type="match status" value="1"/>
</dbReference>
<dbReference type="PROSITE" id="PS50089">
    <property type="entry name" value="ZF_RING_2"/>
    <property type="match status" value="1"/>
</dbReference>
<dbReference type="SUPFAM" id="SSF57850">
    <property type="entry name" value="RING/U-box"/>
    <property type="match status" value="1"/>
</dbReference>
<dbReference type="InterPro" id="IPR013320">
    <property type="entry name" value="ConA-like_dom_sf"/>
</dbReference>
<keyword evidence="3" id="KW-0862">Zinc</keyword>
<dbReference type="PANTHER" id="PTHR25465:SF32">
    <property type="entry name" value="BLOODTHIRSTY-RELATED GENE FAMILY, MEMBER 16 ISOFORM X1-RELATED"/>
    <property type="match status" value="1"/>
</dbReference>
<keyword evidence="2 4" id="KW-0863">Zinc-finger</keyword>
<accession>A0AAV2IV55</accession>
<organism evidence="7 8">
    <name type="scientific">Knipowitschia caucasica</name>
    <name type="common">Caucasian dwarf goby</name>
    <name type="synonym">Pomatoschistus caucasicus</name>
    <dbReference type="NCBI Taxonomy" id="637954"/>
    <lineage>
        <taxon>Eukaryota</taxon>
        <taxon>Metazoa</taxon>
        <taxon>Chordata</taxon>
        <taxon>Craniata</taxon>
        <taxon>Vertebrata</taxon>
        <taxon>Euteleostomi</taxon>
        <taxon>Actinopterygii</taxon>
        <taxon>Neopterygii</taxon>
        <taxon>Teleostei</taxon>
        <taxon>Neoteleostei</taxon>
        <taxon>Acanthomorphata</taxon>
        <taxon>Gobiaria</taxon>
        <taxon>Gobiiformes</taxon>
        <taxon>Gobioidei</taxon>
        <taxon>Gobiidae</taxon>
        <taxon>Gobiinae</taxon>
        <taxon>Knipowitschia</taxon>
    </lineage>
</organism>
<dbReference type="InterPro" id="IPR001841">
    <property type="entry name" value="Znf_RING"/>
</dbReference>
<dbReference type="InterPro" id="IPR017907">
    <property type="entry name" value="Znf_RING_CS"/>
</dbReference>
<dbReference type="Gene3D" id="3.30.40.10">
    <property type="entry name" value="Zinc/RING finger domain, C3HC4 (zinc finger)"/>
    <property type="match status" value="1"/>
</dbReference>
<evidence type="ECO:0000256" key="3">
    <source>
        <dbReference type="ARBA" id="ARBA00022833"/>
    </source>
</evidence>
<dbReference type="InterPro" id="IPR058030">
    <property type="entry name" value="TRIM8/14/16/25/29/45/65_CC"/>
</dbReference>
<evidence type="ECO:0000256" key="2">
    <source>
        <dbReference type="ARBA" id="ARBA00022771"/>
    </source>
</evidence>
<dbReference type="PROSITE" id="PS50119">
    <property type="entry name" value="ZF_BBOX"/>
    <property type="match status" value="1"/>
</dbReference>
<dbReference type="InterPro" id="IPR027370">
    <property type="entry name" value="Znf-RING_euk"/>
</dbReference>
<dbReference type="InterPro" id="IPR043136">
    <property type="entry name" value="B30.2/SPRY_sf"/>
</dbReference>
<dbReference type="PANTHER" id="PTHR25465">
    <property type="entry name" value="B-BOX DOMAIN CONTAINING"/>
    <property type="match status" value="1"/>
</dbReference>
<dbReference type="Proteomes" id="UP001497482">
    <property type="component" value="Chromosome 1"/>
</dbReference>
<dbReference type="SMART" id="SM00336">
    <property type="entry name" value="BBOX"/>
    <property type="match status" value="2"/>
</dbReference>
<evidence type="ECO:0000259" key="6">
    <source>
        <dbReference type="PROSITE" id="PS50119"/>
    </source>
</evidence>
<evidence type="ECO:0000256" key="1">
    <source>
        <dbReference type="ARBA" id="ARBA00022723"/>
    </source>
</evidence>
<dbReference type="Gene3D" id="4.10.830.40">
    <property type="match status" value="1"/>
</dbReference>
<sequence>MISPCGSCFLTSSSSSSSSSNSNRLRCDEQLSCSICLEVFTEPVTTPCGHTFCHRCITDYWDSSPQTRCPLCKKRFRQRPALLCNTSFRDVVEQLRSMSLLSPTEEQQAGPGEVPCDICLEPKHKALQTCVECMASFCPVHLEPHQRVASLKKHQLTDPQPHLDRSLCSAHGKMLSLFCNADQSCICVTCTQDNHASHPYTPLEQAFLEEKQSMQRAIAQFTAMEKSQSRDIQKTKLHIRQSQIKKEIDLSEVEKVYTALMDVISKDKERLVQVIEQKYNDASRKPQERVFQLQKKIVEIQLRRAKMEEVVQIDNHLWFLQSKPKLPVLPHNDDPLEQYDPNDENGYGGMVKFAVERMKAIVGEEMDKLLLRFKYPNYDTDVSLQNALQVWTPPKDRPSDGAWMLCTLNKGGGLRYFQSVDNWPQKVGVFVDYEKAEVSFYDVNARVLMTSFRECVFNEPVSLLKSALYGLGGATADNTTKLYPVFGVFKCFNSLEITPVDTTF</sequence>
<dbReference type="SUPFAM" id="SSF49899">
    <property type="entry name" value="Concanavalin A-like lectins/glucanases"/>
    <property type="match status" value="1"/>
</dbReference>
<reference evidence="7 8" key="1">
    <citation type="submission" date="2024-04" db="EMBL/GenBank/DDBJ databases">
        <authorList>
            <person name="Waldvogel A.-M."/>
            <person name="Schoenle A."/>
        </authorList>
    </citation>
    <scope>NUCLEOTIDE SEQUENCE [LARGE SCALE GENOMIC DNA]</scope>
</reference>
<feature type="domain" description="RING-type" evidence="5">
    <location>
        <begin position="33"/>
        <end position="73"/>
    </location>
</feature>
<evidence type="ECO:0000313" key="7">
    <source>
        <dbReference type="EMBL" id="CAL1569102.1"/>
    </source>
</evidence>